<dbReference type="SUPFAM" id="SSF51316">
    <property type="entry name" value="Mss4-like"/>
    <property type="match status" value="1"/>
</dbReference>
<evidence type="ECO:0000256" key="2">
    <source>
        <dbReference type="PROSITE-ProRule" id="PRU01133"/>
    </source>
</evidence>
<name>A0A5N6VB28_ASPTM</name>
<dbReference type="Pfam" id="PF00838">
    <property type="entry name" value="TCTP"/>
    <property type="match status" value="1"/>
</dbReference>
<dbReference type="PANTHER" id="PTHR11991">
    <property type="entry name" value="TRANSLATIONALLY CONTROLLED TUMOR PROTEIN-RELATED"/>
    <property type="match status" value="1"/>
</dbReference>
<sequence length="87" mass="9890">MRLFTDVISDDAMFSDKFPIEEVDDIVYEVDCALREITRVTVGDIGANPSSEEKEEAPEDNTITVYDVVHSFGLQPTLFDKKSYIMH</sequence>
<dbReference type="Proteomes" id="UP000326950">
    <property type="component" value="Unassembled WGS sequence"/>
</dbReference>
<evidence type="ECO:0000256" key="1">
    <source>
        <dbReference type="ARBA" id="ARBA00014759"/>
    </source>
</evidence>
<dbReference type="Gene3D" id="2.170.150.10">
    <property type="entry name" value="Metal Binding Protein, Guanine Nucleotide Exchange Factor, Chain A"/>
    <property type="match status" value="1"/>
</dbReference>
<dbReference type="PROSITE" id="PS51797">
    <property type="entry name" value="TCTP_3"/>
    <property type="match status" value="1"/>
</dbReference>
<evidence type="ECO:0000313" key="4">
    <source>
        <dbReference type="EMBL" id="KAE8168069.1"/>
    </source>
</evidence>
<dbReference type="PRINTS" id="PR01653">
    <property type="entry name" value="TCTPROTEIN"/>
</dbReference>
<dbReference type="InterPro" id="IPR034737">
    <property type="entry name" value="TCTP"/>
</dbReference>
<feature type="domain" description="TCTP" evidence="3">
    <location>
        <begin position="1"/>
        <end position="87"/>
    </location>
</feature>
<dbReference type="PANTHER" id="PTHR11991:SF0">
    <property type="entry name" value="TRANSLATIONALLY-CONTROLLED TUMOR PROTEIN"/>
    <property type="match status" value="1"/>
</dbReference>
<dbReference type="InterPro" id="IPR011057">
    <property type="entry name" value="Mss4-like_sf"/>
</dbReference>
<accession>A0A5N6VB28</accession>
<reference evidence="4 5" key="1">
    <citation type="submission" date="2019-04" db="EMBL/GenBank/DDBJ databases">
        <title>Friends and foes A comparative genomics study of 23 Aspergillus species from section Flavi.</title>
        <authorList>
            <consortium name="DOE Joint Genome Institute"/>
            <person name="Kjaerbolling I."/>
            <person name="Vesth T."/>
            <person name="Frisvad J.C."/>
            <person name="Nybo J.L."/>
            <person name="Theobald S."/>
            <person name="Kildgaard S."/>
            <person name="Isbrandt T."/>
            <person name="Kuo A."/>
            <person name="Sato A."/>
            <person name="Lyhne E.K."/>
            <person name="Kogle M.E."/>
            <person name="Wiebenga A."/>
            <person name="Kun R.S."/>
            <person name="Lubbers R.J."/>
            <person name="Makela M.R."/>
            <person name="Barry K."/>
            <person name="Chovatia M."/>
            <person name="Clum A."/>
            <person name="Daum C."/>
            <person name="Haridas S."/>
            <person name="He G."/>
            <person name="LaButti K."/>
            <person name="Lipzen A."/>
            <person name="Mondo S."/>
            <person name="Riley R."/>
            <person name="Salamov A."/>
            <person name="Simmons B.A."/>
            <person name="Magnuson J.K."/>
            <person name="Henrissat B."/>
            <person name="Mortensen U.H."/>
            <person name="Larsen T.O."/>
            <person name="Devries R.P."/>
            <person name="Grigoriev I.V."/>
            <person name="Machida M."/>
            <person name="Baker S.E."/>
            <person name="Andersen M.R."/>
        </authorList>
    </citation>
    <scope>NUCLEOTIDE SEQUENCE [LARGE SCALE GENOMIC DNA]</scope>
    <source>
        <strain evidence="4 5">CBS 117626</strain>
    </source>
</reference>
<comment type="similarity">
    <text evidence="2">Belongs to the TCTP family.</text>
</comment>
<gene>
    <name evidence="4" type="ORF">BDV40DRAFT_252329</name>
</gene>
<dbReference type="AlphaFoldDB" id="A0A5N6VB28"/>
<dbReference type="InterPro" id="IPR011323">
    <property type="entry name" value="Mss4/transl-control_tumour"/>
</dbReference>
<dbReference type="InterPro" id="IPR018105">
    <property type="entry name" value="Translational_control_tumour_p"/>
</dbReference>
<protein>
    <recommendedName>
        <fullName evidence="1">Translationally-controlled tumor protein homolog</fullName>
    </recommendedName>
</protein>
<keyword evidence="5" id="KW-1185">Reference proteome</keyword>
<dbReference type="GO" id="GO:0005737">
    <property type="term" value="C:cytoplasm"/>
    <property type="evidence" value="ECO:0007669"/>
    <property type="project" value="TreeGrafter"/>
</dbReference>
<evidence type="ECO:0000259" key="3">
    <source>
        <dbReference type="PROSITE" id="PS51797"/>
    </source>
</evidence>
<dbReference type="GO" id="GO:0005509">
    <property type="term" value="F:calcium ion binding"/>
    <property type="evidence" value="ECO:0007669"/>
    <property type="project" value="TreeGrafter"/>
</dbReference>
<dbReference type="OrthoDB" id="10248936at2759"/>
<evidence type="ECO:0000313" key="5">
    <source>
        <dbReference type="Proteomes" id="UP000326950"/>
    </source>
</evidence>
<proteinExistence type="inferred from homology"/>
<dbReference type="EMBL" id="ML738587">
    <property type="protein sequence ID" value="KAE8168069.1"/>
    <property type="molecule type" value="Genomic_DNA"/>
</dbReference>
<organism evidence="4 5">
    <name type="scientific">Aspergillus tamarii</name>
    <dbReference type="NCBI Taxonomy" id="41984"/>
    <lineage>
        <taxon>Eukaryota</taxon>
        <taxon>Fungi</taxon>
        <taxon>Dikarya</taxon>
        <taxon>Ascomycota</taxon>
        <taxon>Pezizomycotina</taxon>
        <taxon>Eurotiomycetes</taxon>
        <taxon>Eurotiomycetidae</taxon>
        <taxon>Eurotiales</taxon>
        <taxon>Aspergillaceae</taxon>
        <taxon>Aspergillus</taxon>
        <taxon>Aspergillus subgen. Circumdati</taxon>
    </lineage>
</organism>